<organism evidence="1 2">
    <name type="scientific">Cotesia glomerata</name>
    <name type="common">Lepidopteran parasitic wasp</name>
    <name type="synonym">Apanteles glomeratus</name>
    <dbReference type="NCBI Taxonomy" id="32391"/>
    <lineage>
        <taxon>Eukaryota</taxon>
        <taxon>Metazoa</taxon>
        <taxon>Ecdysozoa</taxon>
        <taxon>Arthropoda</taxon>
        <taxon>Hexapoda</taxon>
        <taxon>Insecta</taxon>
        <taxon>Pterygota</taxon>
        <taxon>Neoptera</taxon>
        <taxon>Endopterygota</taxon>
        <taxon>Hymenoptera</taxon>
        <taxon>Apocrita</taxon>
        <taxon>Ichneumonoidea</taxon>
        <taxon>Braconidae</taxon>
        <taxon>Microgastrinae</taxon>
        <taxon>Cotesia</taxon>
    </lineage>
</organism>
<sequence>METLSSPALESGLCHVSDDTYWDLKVGRPRPMVLISSNGKQSTAIVDTGAKTTAFGSFAAEIMDSGCSVLTEVTPTRFGMANHTIEIEEEYMARLSPTSEEA</sequence>
<reference evidence="1 2" key="1">
    <citation type="journal article" date="2021" name="J. Hered.">
        <title>A chromosome-level genome assembly of the parasitoid wasp, Cotesia glomerata (Hymenoptera: Braconidae).</title>
        <authorList>
            <person name="Pinto B.J."/>
            <person name="Weis J.J."/>
            <person name="Gamble T."/>
            <person name="Ode P.J."/>
            <person name="Paul R."/>
            <person name="Zaspel J.M."/>
        </authorList>
    </citation>
    <scope>NUCLEOTIDE SEQUENCE [LARGE SCALE GENOMIC DNA]</scope>
    <source>
        <strain evidence="1">CgM1</strain>
    </source>
</reference>
<gene>
    <name evidence="1" type="ORF">KQX54_000069</name>
</gene>
<comment type="caution">
    <text evidence="1">The sequence shown here is derived from an EMBL/GenBank/DDBJ whole genome shotgun (WGS) entry which is preliminary data.</text>
</comment>
<dbReference type="EMBL" id="JAHXZJ010003156">
    <property type="protein sequence ID" value="KAH0533505.1"/>
    <property type="molecule type" value="Genomic_DNA"/>
</dbReference>
<protein>
    <submittedName>
        <fullName evidence="1">Uncharacterized protein</fullName>
    </submittedName>
</protein>
<dbReference type="InterPro" id="IPR021109">
    <property type="entry name" value="Peptidase_aspartic_dom_sf"/>
</dbReference>
<evidence type="ECO:0000313" key="1">
    <source>
        <dbReference type="EMBL" id="KAH0533505.1"/>
    </source>
</evidence>
<proteinExistence type="predicted"/>
<keyword evidence="2" id="KW-1185">Reference proteome</keyword>
<dbReference type="Proteomes" id="UP000826195">
    <property type="component" value="Unassembled WGS sequence"/>
</dbReference>
<dbReference type="SUPFAM" id="SSF50630">
    <property type="entry name" value="Acid proteases"/>
    <property type="match status" value="1"/>
</dbReference>
<name>A0AAV7HQY8_COTGL</name>
<feature type="non-terminal residue" evidence="1">
    <location>
        <position position="102"/>
    </location>
</feature>
<dbReference type="AlphaFoldDB" id="A0AAV7HQY8"/>
<evidence type="ECO:0000313" key="2">
    <source>
        <dbReference type="Proteomes" id="UP000826195"/>
    </source>
</evidence>
<accession>A0AAV7HQY8</accession>